<dbReference type="Pfam" id="PF00108">
    <property type="entry name" value="Thiolase_N"/>
    <property type="match status" value="1"/>
</dbReference>
<evidence type="ECO:0000313" key="9">
    <source>
        <dbReference type="Proteomes" id="UP000050523"/>
    </source>
</evidence>
<dbReference type="Gene3D" id="3.40.47.10">
    <property type="match status" value="2"/>
</dbReference>
<dbReference type="GO" id="GO:0033812">
    <property type="term" value="F:3-oxoadipyl-CoA thiolase activity"/>
    <property type="evidence" value="ECO:0007669"/>
    <property type="project" value="UniProtKB-EC"/>
</dbReference>
<dbReference type="InterPro" id="IPR020616">
    <property type="entry name" value="Thiolase_N"/>
</dbReference>
<comment type="similarity">
    <text evidence="1 5">Belongs to the thiolase-like superfamily. Thiolase family.</text>
</comment>
<dbReference type="PANTHER" id="PTHR18919:SF107">
    <property type="entry name" value="ACETYL-COA ACETYLTRANSFERASE, CYTOSOLIC"/>
    <property type="match status" value="1"/>
</dbReference>
<accession>A0AA40NZK8</accession>
<evidence type="ECO:0000259" key="7">
    <source>
        <dbReference type="Pfam" id="PF02803"/>
    </source>
</evidence>
<evidence type="ECO:0000256" key="3">
    <source>
        <dbReference type="ARBA" id="ARBA00023315"/>
    </source>
</evidence>
<dbReference type="PROSITE" id="PS00737">
    <property type="entry name" value="THIOLASE_2"/>
    <property type="match status" value="1"/>
</dbReference>
<evidence type="ECO:0000259" key="6">
    <source>
        <dbReference type="Pfam" id="PF00108"/>
    </source>
</evidence>
<dbReference type="PROSITE" id="PS00099">
    <property type="entry name" value="THIOLASE_3"/>
    <property type="match status" value="1"/>
</dbReference>
<protein>
    <submittedName>
        <fullName evidence="8">Acetyl-CoA acetyltransferase</fullName>
    </submittedName>
</protein>
<evidence type="ECO:0000256" key="1">
    <source>
        <dbReference type="ARBA" id="ARBA00010982"/>
    </source>
</evidence>
<dbReference type="PROSITE" id="PS00098">
    <property type="entry name" value="THIOLASE_1"/>
    <property type="match status" value="1"/>
</dbReference>
<dbReference type="EMBL" id="LJRO01000482">
    <property type="protein sequence ID" value="KPY91485.1"/>
    <property type="molecule type" value="Genomic_DNA"/>
</dbReference>
<sequence length="498" mass="52049">MQLAGQAFWCIDDARWRRLAAGLGQRDARCHAKPSAAQDHPAGRQQHRAFNALGSAQWIGATRQASHGPLSSSCKDAAKYDRGVRDWNLSPHLCHHEPSITMRISTMHDVVIVAANRTAVGSFQGSLATIPAVDLGAAVIRQLLAQTGVDGTHIDEVIMGQVLTAGAGQNPARQAAIKAGLPFSVPAMTLNKVCGSGLKALHLAAQAIRCGDADIIIAGGQENMSLSNYVMPGARTGLRMGHAQLVDTMISDGLWDAFNDYHMGVTAENLAQKYDISREEQDAFAALSQQKAIAAIEAGRFASEITPILIPQRKGDPVSFATDEQPRAGTTAETLGKLKPAFKKDGTVTAGNASSLNDGAAAVMLMSASKAEQLGLPVLAHVAAYANAGVDPAIMGIGPVSATRRCLDKAGWSLDELDLIEANEAFAAQALSVGKELGLDPQKLNVNGGAIAIGHPIGASGCRVLVTLLHEMIRRDAKKGLATLCIGGGQGVALALAR</sequence>
<dbReference type="SUPFAM" id="SSF53901">
    <property type="entry name" value="Thiolase-like"/>
    <property type="match status" value="2"/>
</dbReference>
<dbReference type="InterPro" id="IPR002155">
    <property type="entry name" value="Thiolase"/>
</dbReference>
<dbReference type="PANTHER" id="PTHR18919">
    <property type="entry name" value="ACETYL-COA C-ACYLTRANSFERASE"/>
    <property type="match status" value="1"/>
</dbReference>
<dbReference type="InterPro" id="IPR020615">
    <property type="entry name" value="Thiolase_acyl_enz_int_AS"/>
</dbReference>
<proteinExistence type="inferred from homology"/>
<organism evidence="8 9">
    <name type="scientific">Pseudomonas tremae</name>
    <dbReference type="NCBI Taxonomy" id="200454"/>
    <lineage>
        <taxon>Bacteria</taxon>
        <taxon>Pseudomonadati</taxon>
        <taxon>Pseudomonadota</taxon>
        <taxon>Gammaproteobacteria</taxon>
        <taxon>Pseudomonadales</taxon>
        <taxon>Pseudomonadaceae</taxon>
        <taxon>Pseudomonas</taxon>
    </lineage>
</organism>
<dbReference type="AlphaFoldDB" id="A0AA40NZK8"/>
<name>A0AA40NZK8_9PSED</name>
<evidence type="ECO:0000313" key="8">
    <source>
        <dbReference type="EMBL" id="KPY91485.1"/>
    </source>
</evidence>
<feature type="domain" description="Thiolase C-terminal" evidence="7">
    <location>
        <begin position="377"/>
        <end position="497"/>
    </location>
</feature>
<feature type="domain" description="Thiolase N-terminal" evidence="6">
    <location>
        <begin position="110"/>
        <end position="369"/>
    </location>
</feature>
<gene>
    <name evidence="8" type="ORF">ALO43_05323</name>
</gene>
<dbReference type="GO" id="GO:0044281">
    <property type="term" value="P:small molecule metabolic process"/>
    <property type="evidence" value="ECO:0007669"/>
    <property type="project" value="UniProtKB-ARBA"/>
</dbReference>
<dbReference type="FunFam" id="3.40.47.10:FF:000010">
    <property type="entry name" value="Acetyl-CoA acetyltransferase (Thiolase)"/>
    <property type="match status" value="1"/>
</dbReference>
<dbReference type="Pfam" id="PF02803">
    <property type="entry name" value="Thiolase_C"/>
    <property type="match status" value="1"/>
</dbReference>
<dbReference type="InterPro" id="IPR020617">
    <property type="entry name" value="Thiolase_C"/>
</dbReference>
<evidence type="ECO:0000256" key="5">
    <source>
        <dbReference type="RuleBase" id="RU003557"/>
    </source>
</evidence>
<dbReference type="InterPro" id="IPR020610">
    <property type="entry name" value="Thiolase_AS"/>
</dbReference>
<keyword evidence="2 5" id="KW-0808">Transferase</keyword>
<dbReference type="CDD" id="cd00751">
    <property type="entry name" value="thiolase"/>
    <property type="match status" value="1"/>
</dbReference>
<evidence type="ECO:0000256" key="2">
    <source>
        <dbReference type="ARBA" id="ARBA00022679"/>
    </source>
</evidence>
<dbReference type="Proteomes" id="UP000050523">
    <property type="component" value="Unassembled WGS sequence"/>
</dbReference>
<dbReference type="InterPro" id="IPR016039">
    <property type="entry name" value="Thiolase-like"/>
</dbReference>
<evidence type="ECO:0000256" key="4">
    <source>
        <dbReference type="ARBA" id="ARBA00048527"/>
    </source>
</evidence>
<comment type="catalytic activity">
    <reaction evidence="4">
        <text>succinyl-CoA + acetyl-CoA = 3-oxoadipyl-CoA + CoA</text>
        <dbReference type="Rhea" id="RHEA:19481"/>
        <dbReference type="ChEBI" id="CHEBI:57287"/>
        <dbReference type="ChEBI" id="CHEBI:57288"/>
        <dbReference type="ChEBI" id="CHEBI:57292"/>
        <dbReference type="ChEBI" id="CHEBI:57348"/>
        <dbReference type="EC" id="2.3.1.174"/>
    </reaction>
</comment>
<keyword evidence="3 5" id="KW-0012">Acyltransferase</keyword>
<dbReference type="NCBIfam" id="NF004206">
    <property type="entry name" value="PRK05656.1"/>
    <property type="match status" value="1"/>
</dbReference>
<dbReference type="InterPro" id="IPR020613">
    <property type="entry name" value="Thiolase_CS"/>
</dbReference>
<dbReference type="NCBIfam" id="TIGR01930">
    <property type="entry name" value="AcCoA-C-Actrans"/>
    <property type="match status" value="1"/>
</dbReference>
<comment type="caution">
    <text evidence="8">The sequence shown here is derived from an EMBL/GenBank/DDBJ whole genome shotgun (WGS) entry which is preliminary data.</text>
</comment>
<reference evidence="8 9" key="1">
    <citation type="submission" date="2015-09" db="EMBL/GenBank/DDBJ databases">
        <title>Genome announcement of multiple Pseudomonas syringae strains.</title>
        <authorList>
            <person name="Thakur S."/>
            <person name="Wang P.W."/>
            <person name="Gong Y."/>
            <person name="Weir B.S."/>
            <person name="Guttman D.S."/>
        </authorList>
    </citation>
    <scope>NUCLEOTIDE SEQUENCE [LARGE SCALE GENOMIC DNA]</scope>
    <source>
        <strain evidence="8 9">ICMP9151</strain>
    </source>
</reference>